<feature type="compositionally biased region" description="Basic and acidic residues" evidence="1">
    <location>
        <begin position="26"/>
        <end position="39"/>
    </location>
</feature>
<evidence type="ECO:0000313" key="2">
    <source>
        <dbReference type="EMBL" id="BBH87727.1"/>
    </source>
</evidence>
<feature type="region of interest" description="Disordered" evidence="1">
    <location>
        <begin position="26"/>
        <end position="54"/>
    </location>
</feature>
<dbReference type="AlphaFoldDB" id="A0A455SGY7"/>
<proteinExistence type="predicted"/>
<name>A0A455SGY7_9CHLR</name>
<accession>A0A455SGY7</accession>
<sequence>MRALRAHNLLFIEGKRLYCSYDTEGARRMEGMESEESTKSTDSMEDMNCLDSEE</sequence>
<organism evidence="2">
    <name type="scientific">Thermosporothrix sp. COM3</name>
    <dbReference type="NCBI Taxonomy" id="2490863"/>
    <lineage>
        <taxon>Bacteria</taxon>
        <taxon>Bacillati</taxon>
        <taxon>Chloroflexota</taxon>
        <taxon>Ktedonobacteria</taxon>
        <taxon>Ktedonobacterales</taxon>
        <taxon>Thermosporotrichaceae</taxon>
        <taxon>Thermosporothrix</taxon>
    </lineage>
</organism>
<gene>
    <name evidence="2" type="ORF">KTC_24780</name>
</gene>
<evidence type="ECO:0000256" key="1">
    <source>
        <dbReference type="SAM" id="MobiDB-lite"/>
    </source>
</evidence>
<reference evidence="2" key="1">
    <citation type="submission" date="2018-12" db="EMBL/GenBank/DDBJ databases">
        <title>Novel natural products biosynthetic potential of the class Ktedonobacteria.</title>
        <authorList>
            <person name="Zheng Y."/>
            <person name="Saitou A."/>
            <person name="Wang C.M."/>
            <person name="Toyoda A."/>
            <person name="Minakuchi Y."/>
            <person name="Sekiguchi Y."/>
            <person name="Ueda K."/>
            <person name="Takano H."/>
            <person name="Sakai Y."/>
            <person name="Yokota A."/>
            <person name="Yabe S."/>
        </authorList>
    </citation>
    <scope>NUCLEOTIDE SEQUENCE</scope>
    <source>
        <strain evidence="2">COM3</strain>
    </source>
</reference>
<dbReference type="EMBL" id="AP019376">
    <property type="protein sequence ID" value="BBH87727.1"/>
    <property type="molecule type" value="Genomic_DNA"/>
</dbReference>
<protein>
    <submittedName>
        <fullName evidence="2">Uncharacterized protein</fullName>
    </submittedName>
</protein>